<feature type="non-terminal residue" evidence="2">
    <location>
        <position position="197"/>
    </location>
</feature>
<sequence>MVPALFSYAPWVKSQSEDEGWSTAKGGRWAAAGPPGYWYGNGHSVKGHVFQNYGGKVPSITASEARALGESLQKAGDVGAATKYLDMAKHLEAAAKPVVISDHVRMQQAHSTARKLEKQMEQQLGRQSEMRTQPMSLNLEELVAGTVDFSKLIDCSHMLEDLTTDNDVGASDLEQFQKRKEDLSSRVTKLARDLFAQ</sequence>
<evidence type="ECO:0000256" key="1">
    <source>
        <dbReference type="SAM" id="Coils"/>
    </source>
</evidence>
<proteinExistence type="predicted"/>
<organism evidence="2 3">
    <name type="scientific">Prorocentrum cordatum</name>
    <dbReference type="NCBI Taxonomy" id="2364126"/>
    <lineage>
        <taxon>Eukaryota</taxon>
        <taxon>Sar</taxon>
        <taxon>Alveolata</taxon>
        <taxon>Dinophyceae</taxon>
        <taxon>Prorocentrales</taxon>
        <taxon>Prorocentraceae</taxon>
        <taxon>Prorocentrum</taxon>
    </lineage>
</organism>
<evidence type="ECO:0000313" key="3">
    <source>
        <dbReference type="Proteomes" id="UP001189429"/>
    </source>
</evidence>
<protein>
    <submittedName>
        <fullName evidence="2">Uncharacterized protein</fullName>
    </submittedName>
</protein>
<reference evidence="2" key="1">
    <citation type="submission" date="2023-10" db="EMBL/GenBank/DDBJ databases">
        <authorList>
            <person name="Chen Y."/>
            <person name="Shah S."/>
            <person name="Dougan E. K."/>
            <person name="Thang M."/>
            <person name="Chan C."/>
        </authorList>
    </citation>
    <scope>NUCLEOTIDE SEQUENCE [LARGE SCALE GENOMIC DNA]</scope>
</reference>
<feature type="coiled-coil region" evidence="1">
    <location>
        <begin position="106"/>
        <end position="133"/>
    </location>
</feature>
<keyword evidence="3" id="KW-1185">Reference proteome</keyword>
<gene>
    <name evidence="2" type="ORF">PCOR1329_LOCUS17487</name>
</gene>
<dbReference type="Proteomes" id="UP001189429">
    <property type="component" value="Unassembled WGS sequence"/>
</dbReference>
<name>A0ABN9R6L7_9DINO</name>
<dbReference type="EMBL" id="CAUYUJ010005436">
    <property type="protein sequence ID" value="CAK0813631.1"/>
    <property type="molecule type" value="Genomic_DNA"/>
</dbReference>
<comment type="caution">
    <text evidence="2">The sequence shown here is derived from an EMBL/GenBank/DDBJ whole genome shotgun (WGS) entry which is preliminary data.</text>
</comment>
<keyword evidence="1" id="KW-0175">Coiled coil</keyword>
<accession>A0ABN9R6L7</accession>
<evidence type="ECO:0000313" key="2">
    <source>
        <dbReference type="EMBL" id="CAK0813631.1"/>
    </source>
</evidence>